<keyword evidence="2" id="KW-1185">Reference proteome</keyword>
<evidence type="ECO:0008006" key="3">
    <source>
        <dbReference type="Google" id="ProtNLM"/>
    </source>
</evidence>
<comment type="caution">
    <text evidence="1">The sequence shown here is derived from an EMBL/GenBank/DDBJ whole genome shotgun (WGS) entry which is preliminary data.</text>
</comment>
<protein>
    <recommendedName>
        <fullName evidence="3">Antitoxin</fullName>
    </recommendedName>
</protein>
<evidence type="ECO:0000313" key="1">
    <source>
        <dbReference type="EMBL" id="MBU3068132.1"/>
    </source>
</evidence>
<gene>
    <name evidence="1" type="ORF">KO481_42280</name>
</gene>
<proteinExistence type="predicted"/>
<dbReference type="RefSeq" id="WP_215924344.1">
    <property type="nucleotide sequence ID" value="NZ_JAHKNI010000031.1"/>
</dbReference>
<organism evidence="1 2">
    <name type="scientific">Nocardia albiluteola</name>
    <dbReference type="NCBI Taxonomy" id="2842303"/>
    <lineage>
        <taxon>Bacteria</taxon>
        <taxon>Bacillati</taxon>
        <taxon>Actinomycetota</taxon>
        <taxon>Actinomycetes</taxon>
        <taxon>Mycobacteriales</taxon>
        <taxon>Nocardiaceae</taxon>
        <taxon>Nocardia</taxon>
    </lineage>
</organism>
<name>A0ABS6BCW1_9NOCA</name>
<dbReference type="EMBL" id="JAHKNI010000031">
    <property type="protein sequence ID" value="MBU3068132.1"/>
    <property type="molecule type" value="Genomic_DNA"/>
</dbReference>
<dbReference type="Proteomes" id="UP000733379">
    <property type="component" value="Unassembled WGS sequence"/>
</dbReference>
<evidence type="ECO:0000313" key="2">
    <source>
        <dbReference type="Proteomes" id="UP000733379"/>
    </source>
</evidence>
<reference evidence="1 2" key="1">
    <citation type="submission" date="2021-06" db="EMBL/GenBank/DDBJ databases">
        <title>Actinomycetes sequencing.</title>
        <authorList>
            <person name="Shan Q."/>
        </authorList>
    </citation>
    <scope>NUCLEOTIDE SEQUENCE [LARGE SCALE GENOMIC DNA]</scope>
    <source>
        <strain evidence="1 2">NEAU-G5</strain>
    </source>
</reference>
<accession>A0ABS6BCW1</accession>
<sequence length="61" mass="6706">MFKEAVNDAVRRSIATRQAANAEFRTPTFSVGVPTVNLDRALTLAADLDDDELIRKMPTGK</sequence>